<dbReference type="GO" id="GO:0005634">
    <property type="term" value="C:nucleus"/>
    <property type="evidence" value="ECO:0007669"/>
    <property type="project" value="UniProtKB-SubCell"/>
</dbReference>
<dbReference type="Gene3D" id="1.25.10.10">
    <property type="entry name" value="Leucine-rich Repeat Variant"/>
    <property type="match status" value="2"/>
</dbReference>
<dbReference type="InterPro" id="IPR021133">
    <property type="entry name" value="HEAT_type_2"/>
</dbReference>
<evidence type="ECO:0000256" key="6">
    <source>
        <dbReference type="ARBA" id="ARBA00023306"/>
    </source>
</evidence>
<evidence type="ECO:0000256" key="5">
    <source>
        <dbReference type="ARBA" id="ARBA00023242"/>
    </source>
</evidence>
<reference evidence="10 11" key="1">
    <citation type="journal article" date="2023" name="BMC Biol.">
        <title>The compact genome of the sponge Oopsacas minuta (Hexactinellida) is lacking key metazoan core genes.</title>
        <authorList>
            <person name="Santini S."/>
            <person name="Schenkelaars Q."/>
            <person name="Jourda C."/>
            <person name="Duchesne M."/>
            <person name="Belahbib H."/>
            <person name="Rocher C."/>
            <person name="Selva M."/>
            <person name="Riesgo A."/>
            <person name="Vervoort M."/>
            <person name="Leys S.P."/>
            <person name="Kodjabachian L."/>
            <person name="Le Bivic A."/>
            <person name="Borchiellini C."/>
            <person name="Claverie J.M."/>
            <person name="Renard E."/>
        </authorList>
    </citation>
    <scope>NUCLEOTIDE SEQUENCE [LARGE SCALE GENOMIC DNA]</scope>
    <source>
        <strain evidence="10">SPO-2</strain>
    </source>
</reference>
<organism evidence="10 11">
    <name type="scientific">Oopsacas minuta</name>
    <dbReference type="NCBI Taxonomy" id="111878"/>
    <lineage>
        <taxon>Eukaryota</taxon>
        <taxon>Metazoa</taxon>
        <taxon>Porifera</taxon>
        <taxon>Hexactinellida</taxon>
        <taxon>Hexasterophora</taxon>
        <taxon>Lyssacinosida</taxon>
        <taxon>Leucopsacidae</taxon>
        <taxon>Oopsacas</taxon>
    </lineage>
</organism>
<dbReference type="GO" id="GO:0010032">
    <property type="term" value="P:meiotic chromosome condensation"/>
    <property type="evidence" value="ECO:0007669"/>
    <property type="project" value="TreeGrafter"/>
</dbReference>
<keyword evidence="11" id="KW-1185">Reference proteome</keyword>
<dbReference type="Proteomes" id="UP001165289">
    <property type="component" value="Unassembled WGS sequence"/>
</dbReference>
<dbReference type="Pfam" id="PF12717">
    <property type="entry name" value="Cnd1"/>
    <property type="match status" value="1"/>
</dbReference>
<evidence type="ECO:0000313" key="11">
    <source>
        <dbReference type="Proteomes" id="UP001165289"/>
    </source>
</evidence>
<keyword evidence="5" id="KW-0539">Nucleus</keyword>
<dbReference type="GO" id="GO:0000796">
    <property type="term" value="C:condensin complex"/>
    <property type="evidence" value="ECO:0007669"/>
    <property type="project" value="TreeGrafter"/>
</dbReference>
<keyword evidence="2" id="KW-0132">Cell division</keyword>
<evidence type="ECO:0000256" key="1">
    <source>
        <dbReference type="ARBA" id="ARBA00004123"/>
    </source>
</evidence>
<comment type="subcellular location">
    <subcellularLocation>
        <location evidence="1">Nucleus</location>
    </subcellularLocation>
</comment>
<dbReference type="InterPro" id="IPR032682">
    <property type="entry name" value="Cnd1_C"/>
</dbReference>
<feature type="repeat" description="HEAT" evidence="7">
    <location>
        <begin position="449"/>
        <end position="486"/>
    </location>
</feature>
<dbReference type="GO" id="GO:0042393">
    <property type="term" value="F:histone binding"/>
    <property type="evidence" value="ECO:0007669"/>
    <property type="project" value="TreeGrafter"/>
</dbReference>
<evidence type="ECO:0000256" key="4">
    <source>
        <dbReference type="ARBA" id="ARBA00023067"/>
    </source>
</evidence>
<evidence type="ECO:0000256" key="2">
    <source>
        <dbReference type="ARBA" id="ARBA00022618"/>
    </source>
</evidence>
<dbReference type="Pfam" id="PF12765">
    <property type="entry name" value="Cohesin_HEAT"/>
    <property type="match status" value="1"/>
</dbReference>
<dbReference type="InterPro" id="IPR016024">
    <property type="entry name" value="ARM-type_fold"/>
</dbReference>
<evidence type="ECO:0000259" key="9">
    <source>
        <dbReference type="Pfam" id="PF12717"/>
    </source>
</evidence>
<dbReference type="GO" id="GO:0000779">
    <property type="term" value="C:condensed chromosome, centromeric region"/>
    <property type="evidence" value="ECO:0007669"/>
    <property type="project" value="TreeGrafter"/>
</dbReference>
<evidence type="ECO:0000313" key="10">
    <source>
        <dbReference type="EMBL" id="KAI6650689.1"/>
    </source>
</evidence>
<keyword evidence="3" id="KW-0498">Mitosis</keyword>
<dbReference type="InterPro" id="IPR026971">
    <property type="entry name" value="CND1/NCAPD3"/>
</dbReference>
<dbReference type="InterPro" id="IPR011989">
    <property type="entry name" value="ARM-like"/>
</dbReference>
<comment type="caution">
    <text evidence="10">The sequence shown here is derived from an EMBL/GenBank/DDBJ whole genome shotgun (WGS) entry which is preliminary data.</text>
</comment>
<proteinExistence type="predicted"/>
<dbReference type="PROSITE" id="PS50077">
    <property type="entry name" value="HEAT_REPEAT"/>
    <property type="match status" value="1"/>
</dbReference>
<protein>
    <recommendedName>
        <fullName evidence="9">Condensin complex subunit 1 C-terminal domain-containing protein</fullName>
    </recommendedName>
</protein>
<dbReference type="EMBL" id="JAKMXF010000310">
    <property type="protein sequence ID" value="KAI6650689.1"/>
    <property type="molecule type" value="Genomic_DNA"/>
</dbReference>
<gene>
    <name evidence="10" type="ORF">LOD99_7740</name>
</gene>
<dbReference type="GO" id="GO:0051301">
    <property type="term" value="P:cell division"/>
    <property type="evidence" value="ECO:0007669"/>
    <property type="project" value="UniProtKB-KW"/>
</dbReference>
<feature type="domain" description="Condensin complex subunit 1 C-terminal" evidence="9">
    <location>
        <begin position="851"/>
        <end position="1026"/>
    </location>
</feature>
<feature type="compositionally biased region" description="Basic residues" evidence="8">
    <location>
        <begin position="1254"/>
        <end position="1269"/>
    </location>
</feature>
<evidence type="ECO:0000256" key="3">
    <source>
        <dbReference type="ARBA" id="ARBA00022776"/>
    </source>
</evidence>
<keyword evidence="4" id="KW-0226">DNA condensation</keyword>
<dbReference type="PANTHER" id="PTHR14222:SF1">
    <property type="entry name" value="CONDENSIN-2 COMPLEX SUBUNIT D3"/>
    <property type="match status" value="1"/>
</dbReference>
<feature type="region of interest" description="Disordered" evidence="8">
    <location>
        <begin position="1245"/>
        <end position="1275"/>
    </location>
</feature>
<accession>A0AAV7JQ57</accession>
<sequence>MDTFNMDTSISLLQDKLSVFDIPEEIVTELWNTNFLDLELSLPPDHQVYQPDSWQEFISFCISCREDTVGVWNILMRAGVRHDTITAAVFLSVSANGSTNLNLSACLGYVCILSVEGANIYKLFHPAVFHKCVQLLSSSVRQVCKRSNVQVMTQEEDLDMDIELAEENYEGSIEGPGILHSILVEIKVLLTNFRFQLHPDSLFHLISSLFSVITRYPLDDESCIVNRLAWLCVEEVHKPLHGNEKDILTEIIKHLFPLLTFKGVDSKNSSTISKPQQKLCVQALSYINYILDTGLMDREAKITFIVLPRHICLKCPVHTQYKTRGAKVIKELVSYFQGEDFSAFFCWFSSLTHSKRHEHRNVSVSVALEFISTTDIDCEVCIDTISANTTKLYTFLLDWIVRICSDSVSPVRTNALNAIYELSTNSNLPHVQDAIKSLITASGDSTSHLLDLLSNRLLDQKAGVRKSALSALEGVLRLLSSDAIIEWMRPIRKRAFDVSLSVRKQAIISLRELLLSFPNYPPVQDIFLSGLLPLVLDPEASVQERCVEVLMEEIFSQLRPYKTDETELLHSWSLLSHICGEHYSDYHLYFTIFLQRLNKAKKLTAQLISKLITYTTSPNHLDAWRLLALLSEQTESINVDTVYNAWRKAIDTPDRCHHQIFSMIKILSNLHSKLTDFQADKLQMWMSGELEKSTMSPDNIKIYVNALILLCHSKNPANRRPGWFSMWTADMIRNCSVFVKEWLHRAKDISPENLTSEDKFVTSLSLLGELITVSPDEIDPDIPPLIQWALIQKPSLNPDTSLRSIRPDLSPRVRAFICIMFGKLCLVKQDLAYDSPDLLAEELFTSNSVPLKSNIIIILCDMCVRYPNLIENYLSHISPCLKDGSYVVRRQTLTLLTKLIQEDYIKLKGTLIYHLLAVINDTEDELRDLVHYCLKHVLLKKYPRALYHHFIESIFYFQHNSNHPSCNQFTQTDTEIERFCLPGVSNTRKRFNIYNYMLEQLSDEQRFNLSGRIVQEILGSTVDKVLKLNIANSLLITDALSILCSDEIKLSYVKTHSPDNLEDDEREAMEDAVNLQSNMIKTLVKKDVIENIIPTIISMKRLLQKERSPIISNLMGYLHRLKDDYKDKFTEVLSADKQLAEEIEFDIKRYEEDQKQVRRSISMRASLSAAEVVLAHTNLSPVVLLSPHSVSVTKTLRDAKIRSRVENTPAVLQLNRLTNIQSENRRKVASPLSITHNYPVVAIGEGSPELNKTSQRRKKPVKTNRPRARVPKEKKVSFLTPPSLEQDVLMNNTFGSPPLRLNTSLSTSLSARSMSLLTRANVISFSPTDECSGITPPPWNLRLRQGPK</sequence>
<evidence type="ECO:0000256" key="7">
    <source>
        <dbReference type="PROSITE-ProRule" id="PRU00103"/>
    </source>
</evidence>
<dbReference type="InterPro" id="IPR026003">
    <property type="entry name" value="Cohesin_HEAT"/>
</dbReference>
<keyword evidence="6" id="KW-0131">Cell cycle</keyword>
<name>A0AAV7JQ57_9METZ</name>
<dbReference type="GO" id="GO:0007076">
    <property type="term" value="P:mitotic chromosome condensation"/>
    <property type="evidence" value="ECO:0007669"/>
    <property type="project" value="InterPro"/>
</dbReference>
<dbReference type="SUPFAM" id="SSF48371">
    <property type="entry name" value="ARM repeat"/>
    <property type="match status" value="1"/>
</dbReference>
<dbReference type="PANTHER" id="PTHR14222">
    <property type="entry name" value="CONDENSIN"/>
    <property type="match status" value="1"/>
</dbReference>
<evidence type="ECO:0000256" key="8">
    <source>
        <dbReference type="SAM" id="MobiDB-lite"/>
    </source>
</evidence>